<dbReference type="GO" id="GO:0005813">
    <property type="term" value="C:centrosome"/>
    <property type="evidence" value="ECO:0007669"/>
    <property type="project" value="UniProtKB-SubCell"/>
</dbReference>
<evidence type="ECO:0000259" key="22">
    <source>
        <dbReference type="Pfam" id="PF23211"/>
    </source>
</evidence>
<dbReference type="PROSITE" id="PS51450">
    <property type="entry name" value="LRR"/>
    <property type="match status" value="1"/>
</dbReference>
<evidence type="ECO:0000256" key="21">
    <source>
        <dbReference type="SAM" id="MobiDB-lite"/>
    </source>
</evidence>
<keyword evidence="18" id="KW-0137">Centromere</keyword>
<keyword evidence="7" id="KW-0158">Chromosome</keyword>
<keyword evidence="14" id="KW-0156">Chromatin regulator</keyword>
<feature type="non-terminal residue" evidence="24">
    <location>
        <position position="1"/>
    </location>
</feature>
<evidence type="ECO:0000256" key="7">
    <source>
        <dbReference type="ARBA" id="ARBA00022454"/>
    </source>
</evidence>
<evidence type="ECO:0000256" key="19">
    <source>
        <dbReference type="ARBA" id="ARBA00033046"/>
    </source>
</evidence>
<feature type="non-terminal residue" evidence="24">
    <location>
        <position position="677"/>
    </location>
</feature>
<evidence type="ECO:0000313" key="24">
    <source>
        <dbReference type="EMBL" id="NWI22864.1"/>
    </source>
</evidence>
<dbReference type="GO" id="GO:0006260">
    <property type="term" value="P:DNA replication"/>
    <property type="evidence" value="ECO:0007669"/>
    <property type="project" value="UniProtKB-KW"/>
</dbReference>
<keyword evidence="13" id="KW-0995">Kinetochore</keyword>
<dbReference type="InterPro" id="IPR001680">
    <property type="entry name" value="WD40_rpt"/>
</dbReference>
<dbReference type="InterPro" id="IPR015943">
    <property type="entry name" value="WD40/YVTN_repeat-like_dom_sf"/>
</dbReference>
<evidence type="ECO:0000256" key="11">
    <source>
        <dbReference type="ARBA" id="ARBA00022705"/>
    </source>
</evidence>
<evidence type="ECO:0000256" key="1">
    <source>
        <dbReference type="ARBA" id="ARBA00004123"/>
    </source>
</evidence>
<keyword evidence="11" id="KW-0235">DNA replication</keyword>
<dbReference type="PANTHER" id="PTHR24370">
    <property type="entry name" value="OPTICIN"/>
    <property type="match status" value="1"/>
</dbReference>
<dbReference type="FunFam" id="2.130.10.10:FF:000488">
    <property type="entry name" value="Leucine-rich repeat and WD repeat-containing protein 1"/>
    <property type="match status" value="1"/>
</dbReference>
<evidence type="ECO:0000256" key="15">
    <source>
        <dbReference type="ARBA" id="ARBA00022895"/>
    </source>
</evidence>
<dbReference type="FunFam" id="3.80.10.10:FF:000429">
    <property type="entry name" value="Leucine-rich repeat and WD repeat-containing protein 1"/>
    <property type="match status" value="1"/>
</dbReference>
<evidence type="ECO:0000256" key="6">
    <source>
        <dbReference type="ARBA" id="ARBA00015536"/>
    </source>
</evidence>
<feature type="domain" description="Leucine-rich repeat and WD repeat-containing protein 1 LRR" evidence="22">
    <location>
        <begin position="7"/>
        <end position="200"/>
    </location>
</feature>
<dbReference type="Proteomes" id="UP000619137">
    <property type="component" value="Unassembled WGS sequence"/>
</dbReference>
<evidence type="ECO:0000313" key="25">
    <source>
        <dbReference type="Proteomes" id="UP000619137"/>
    </source>
</evidence>
<dbReference type="SUPFAM" id="SSF52058">
    <property type="entry name" value="L domain-like"/>
    <property type="match status" value="1"/>
</dbReference>
<evidence type="ECO:0000256" key="8">
    <source>
        <dbReference type="ARBA" id="ARBA00022490"/>
    </source>
</evidence>
<dbReference type="InterPro" id="IPR036322">
    <property type="entry name" value="WD40_repeat_dom_sf"/>
</dbReference>
<organism evidence="24 25">
    <name type="scientific">Sula dactylatra</name>
    <name type="common">Masked booby</name>
    <dbReference type="NCBI Taxonomy" id="56068"/>
    <lineage>
        <taxon>Eukaryota</taxon>
        <taxon>Metazoa</taxon>
        <taxon>Chordata</taxon>
        <taxon>Craniata</taxon>
        <taxon>Vertebrata</taxon>
        <taxon>Euteleostomi</taxon>
        <taxon>Archelosauria</taxon>
        <taxon>Archosauria</taxon>
        <taxon>Dinosauria</taxon>
        <taxon>Saurischia</taxon>
        <taxon>Theropoda</taxon>
        <taxon>Coelurosauria</taxon>
        <taxon>Aves</taxon>
        <taxon>Neognathae</taxon>
        <taxon>Neoaves</taxon>
        <taxon>Aequornithes</taxon>
        <taxon>Suliformes</taxon>
        <taxon>Sulidae</taxon>
        <taxon>Sula</taxon>
    </lineage>
</organism>
<name>A0A850ZT80_SULDA</name>
<dbReference type="Gene3D" id="3.80.10.10">
    <property type="entry name" value="Ribonuclease Inhibitor"/>
    <property type="match status" value="1"/>
</dbReference>
<evidence type="ECO:0000256" key="3">
    <source>
        <dbReference type="ARBA" id="ARBA00004574"/>
    </source>
</evidence>
<comment type="similarity">
    <text evidence="5">Belongs to the LRWD1 family.</text>
</comment>
<keyword evidence="17" id="KW-0539">Nucleus</keyword>
<dbReference type="PANTHER" id="PTHR24370:SF10">
    <property type="entry name" value="LEUCINE-RICH REPEAT AND WD REPEAT-CONTAINING PROTEIN 1"/>
    <property type="match status" value="1"/>
</dbReference>
<comment type="subcellular location">
    <subcellularLocation>
        <location evidence="4">Chromosome</location>
        <location evidence="4">Centromere</location>
        <location evidence="4">Kinetochore</location>
    </subcellularLocation>
    <subcellularLocation>
        <location evidence="3">Chromosome</location>
        <location evidence="3">Telomere</location>
    </subcellularLocation>
    <subcellularLocation>
        <location evidence="2">Cytoplasm</location>
        <location evidence="2">Cytoskeleton</location>
        <location evidence="2">Microtubule organizing center</location>
        <location evidence="2">Centrosome</location>
    </subcellularLocation>
    <subcellularLocation>
        <location evidence="1">Nucleus</location>
    </subcellularLocation>
</comment>
<dbReference type="GO" id="GO:0071169">
    <property type="term" value="P:establishment of protein localization to chromatin"/>
    <property type="evidence" value="ECO:0007669"/>
    <property type="project" value="TreeGrafter"/>
</dbReference>
<evidence type="ECO:0000256" key="20">
    <source>
        <dbReference type="PROSITE-ProRule" id="PRU00221"/>
    </source>
</evidence>
<dbReference type="GO" id="GO:0000776">
    <property type="term" value="C:kinetochore"/>
    <property type="evidence" value="ECO:0007669"/>
    <property type="project" value="UniProtKB-KW"/>
</dbReference>
<evidence type="ECO:0000256" key="14">
    <source>
        <dbReference type="ARBA" id="ARBA00022853"/>
    </source>
</evidence>
<dbReference type="InterPro" id="IPR019775">
    <property type="entry name" value="WD40_repeat_CS"/>
</dbReference>
<feature type="domain" description="Leucine-rich repeat and WD repeat-containing protein 1 WD" evidence="23">
    <location>
        <begin position="287"/>
        <end position="676"/>
    </location>
</feature>
<dbReference type="GO" id="GO:0003682">
    <property type="term" value="F:chromatin binding"/>
    <property type="evidence" value="ECO:0007669"/>
    <property type="project" value="TreeGrafter"/>
</dbReference>
<gene>
    <name evidence="24" type="primary">Lrwd1</name>
    <name evidence="24" type="ORF">SULDAC_R02813</name>
</gene>
<dbReference type="Pfam" id="PF23215">
    <property type="entry name" value="WD_LRWD1"/>
    <property type="match status" value="1"/>
</dbReference>
<evidence type="ECO:0000256" key="16">
    <source>
        <dbReference type="ARBA" id="ARBA00023212"/>
    </source>
</evidence>
<keyword evidence="16" id="KW-0206">Cytoskeleton</keyword>
<evidence type="ECO:0000256" key="13">
    <source>
        <dbReference type="ARBA" id="ARBA00022838"/>
    </source>
</evidence>
<feature type="repeat" description="WD" evidence="20">
    <location>
        <begin position="410"/>
        <end position="444"/>
    </location>
</feature>
<protein>
    <recommendedName>
        <fullName evidence="6">Leucine-rich repeat and WD repeat-containing protein 1</fullName>
    </recommendedName>
    <alternativeName>
        <fullName evidence="19">Origin recognition complex-associated protein</fullName>
    </alternativeName>
</protein>
<dbReference type="SUPFAM" id="SSF50978">
    <property type="entry name" value="WD40 repeat-like"/>
    <property type="match status" value="1"/>
</dbReference>
<dbReference type="InterPro" id="IPR001611">
    <property type="entry name" value="Leu-rich_rpt"/>
</dbReference>
<dbReference type="AlphaFoldDB" id="A0A850ZT80"/>
<sequence>MSKITTELLLERAVPRSTRLRKIETLNLSKLQLKTGDLDPRLFSRLRHLQKLDLSDNLLDKFPNSLTLPDLRVLNCNNNKLEDVTALKQFPLLEELTYENNVYLTLNDDYKVMFLLQNLRLLNGKDITKLANHVRRVNSRKLTSKVTAHWEKFFRDQLPEKYTAEQVKSIKKKFLKSVQTNVVYGPSSLSEFTRWRVKMIAEEFLAYSLGLELNTDPEPEENVDENEEESTESPKEAAEDVSQVVYVYDLLVTVTPSKRKRNHSKPGSGNKRSKSQANTKEEAEDVSAEPLHFLQCHSKGNSREDFKTQLWSCVFEPLVDCGARKDPIVSSSRTVATCGGESVCLIDCETGTVLKKYKVATEEFFSVAWTTLTMVISDSRKKSHNILAAAGRRGIVKLIHVAADFCYGEIKAHKKPIATLFFSPTQETHLFTASYDKRIALWDIGIPDCDYNFKASQLLVLEALSIPLRIALVPTCPEQYLLAGCEGGCFAWNIKLDKGQKSRPFEAIFQFPDEDGDLTTSHRVDGLAFLNDDVIVSKSSKPGCIYLWSWSRSFDAKGKGYQRTVSAVILAELEWSTTDLSYLTLSTCPAKDYVFCGDEKGSVWMYNLSNYTTAWSSAKGKRSDKRISPTQILKWPELRANGEQLREVLINNVVSDPTFTYLVVLTSVNVTAIWKKS</sequence>
<dbReference type="Pfam" id="PF23211">
    <property type="entry name" value="LRR_LRWD1"/>
    <property type="match status" value="1"/>
</dbReference>
<feature type="compositionally biased region" description="Acidic residues" evidence="21">
    <location>
        <begin position="215"/>
        <end position="231"/>
    </location>
</feature>
<dbReference type="PROSITE" id="PS00678">
    <property type="entry name" value="WD_REPEATS_1"/>
    <property type="match status" value="1"/>
</dbReference>
<feature type="region of interest" description="Disordered" evidence="21">
    <location>
        <begin position="215"/>
        <end position="238"/>
    </location>
</feature>
<dbReference type="InterPro" id="IPR032675">
    <property type="entry name" value="LRR_dom_sf"/>
</dbReference>
<dbReference type="Gene3D" id="2.130.10.10">
    <property type="entry name" value="YVTN repeat-like/Quinoprotein amine dehydrogenase"/>
    <property type="match status" value="1"/>
</dbReference>
<evidence type="ECO:0000256" key="9">
    <source>
        <dbReference type="ARBA" id="ARBA00022574"/>
    </source>
</evidence>
<evidence type="ECO:0000256" key="17">
    <source>
        <dbReference type="ARBA" id="ARBA00023242"/>
    </source>
</evidence>
<evidence type="ECO:0000256" key="4">
    <source>
        <dbReference type="ARBA" id="ARBA00004629"/>
    </source>
</evidence>
<keyword evidence="8" id="KW-0963">Cytoplasm</keyword>
<keyword evidence="10" id="KW-0433">Leucine-rich repeat</keyword>
<dbReference type="GO" id="GO:0006325">
    <property type="term" value="P:chromatin organization"/>
    <property type="evidence" value="ECO:0007669"/>
    <property type="project" value="UniProtKB-KW"/>
</dbReference>
<dbReference type="PROSITE" id="PS50294">
    <property type="entry name" value="WD_REPEATS_REGION"/>
    <property type="match status" value="1"/>
</dbReference>
<dbReference type="GO" id="GO:0005664">
    <property type="term" value="C:nuclear origin of replication recognition complex"/>
    <property type="evidence" value="ECO:0007669"/>
    <property type="project" value="TreeGrafter"/>
</dbReference>
<keyword evidence="12" id="KW-0677">Repeat</keyword>
<reference evidence="24" key="1">
    <citation type="submission" date="2019-10" db="EMBL/GenBank/DDBJ databases">
        <title>Bird 10,000 Genomes (B10K) Project - Family phase.</title>
        <authorList>
            <person name="Zhang G."/>
        </authorList>
    </citation>
    <scope>NUCLEOTIDE SEQUENCE</scope>
    <source>
        <strain evidence="24">B10K-DU-002-49</strain>
        <tissue evidence="24">Muscle</tissue>
    </source>
</reference>
<keyword evidence="15" id="KW-0779">Telomere</keyword>
<dbReference type="InterPro" id="IPR056160">
    <property type="entry name" value="WD_LRWD1"/>
</dbReference>
<feature type="region of interest" description="Disordered" evidence="21">
    <location>
        <begin position="258"/>
        <end position="286"/>
    </location>
</feature>
<dbReference type="SMART" id="SM00320">
    <property type="entry name" value="WD40"/>
    <property type="match status" value="2"/>
</dbReference>
<evidence type="ECO:0000256" key="10">
    <source>
        <dbReference type="ARBA" id="ARBA00022614"/>
    </source>
</evidence>
<dbReference type="GO" id="GO:0000781">
    <property type="term" value="C:chromosome, telomeric region"/>
    <property type="evidence" value="ECO:0007669"/>
    <property type="project" value="UniProtKB-SubCell"/>
</dbReference>
<evidence type="ECO:0000256" key="5">
    <source>
        <dbReference type="ARBA" id="ARBA00007545"/>
    </source>
</evidence>
<comment type="caution">
    <text evidence="24">The sequence shown here is derived from an EMBL/GenBank/DDBJ whole genome shotgun (WGS) entry which is preliminary data.</text>
</comment>
<evidence type="ECO:0000256" key="12">
    <source>
        <dbReference type="ARBA" id="ARBA00022737"/>
    </source>
</evidence>
<dbReference type="PROSITE" id="PS50082">
    <property type="entry name" value="WD_REPEATS_2"/>
    <property type="match status" value="1"/>
</dbReference>
<evidence type="ECO:0000259" key="23">
    <source>
        <dbReference type="Pfam" id="PF23215"/>
    </source>
</evidence>
<dbReference type="EMBL" id="WEKW01001627">
    <property type="protein sequence ID" value="NWI22864.1"/>
    <property type="molecule type" value="Genomic_DNA"/>
</dbReference>
<keyword evidence="9 20" id="KW-0853">WD repeat</keyword>
<evidence type="ECO:0000256" key="18">
    <source>
        <dbReference type="ARBA" id="ARBA00023328"/>
    </source>
</evidence>
<dbReference type="InterPro" id="IPR052489">
    <property type="entry name" value="LRWD1"/>
</dbReference>
<proteinExistence type="inferred from homology"/>
<dbReference type="InterPro" id="IPR056363">
    <property type="entry name" value="LRR_LRWD1_dom"/>
</dbReference>
<evidence type="ECO:0000256" key="2">
    <source>
        <dbReference type="ARBA" id="ARBA00004300"/>
    </source>
</evidence>
<keyword evidence="25" id="KW-1185">Reference proteome</keyword>
<accession>A0A850ZT80</accession>